<reference evidence="3 4" key="1">
    <citation type="submission" date="2024-01" db="EMBL/GenBank/DDBJ databases">
        <title>The genome of the rayed Mediterranean limpet Patella caerulea (Linnaeus, 1758).</title>
        <authorList>
            <person name="Anh-Thu Weber A."/>
            <person name="Halstead-Nussloch G."/>
        </authorList>
    </citation>
    <scope>NUCLEOTIDE SEQUENCE [LARGE SCALE GENOMIC DNA]</scope>
    <source>
        <strain evidence="3">AATW-2023a</strain>
        <tissue evidence="3">Whole specimen</tissue>
    </source>
</reference>
<organism evidence="3 4">
    <name type="scientific">Patella caerulea</name>
    <name type="common">Rayed Mediterranean limpet</name>
    <dbReference type="NCBI Taxonomy" id="87958"/>
    <lineage>
        <taxon>Eukaryota</taxon>
        <taxon>Metazoa</taxon>
        <taxon>Spiralia</taxon>
        <taxon>Lophotrochozoa</taxon>
        <taxon>Mollusca</taxon>
        <taxon>Gastropoda</taxon>
        <taxon>Patellogastropoda</taxon>
        <taxon>Patelloidea</taxon>
        <taxon>Patellidae</taxon>
        <taxon>Patella</taxon>
    </lineage>
</organism>
<comment type="caution">
    <text evidence="3">The sequence shown here is derived from an EMBL/GenBank/DDBJ whole genome shotgun (WGS) entry which is preliminary data.</text>
</comment>
<dbReference type="EMBL" id="JAZGQO010000008">
    <property type="protein sequence ID" value="KAK6180203.1"/>
    <property type="molecule type" value="Genomic_DNA"/>
</dbReference>
<dbReference type="CDD" id="cd15457">
    <property type="entry name" value="NADAR"/>
    <property type="match status" value="4"/>
</dbReference>
<feature type="compositionally biased region" description="Basic and acidic residues" evidence="1">
    <location>
        <begin position="694"/>
        <end position="705"/>
    </location>
</feature>
<feature type="region of interest" description="Disordered" evidence="1">
    <location>
        <begin position="538"/>
        <end position="791"/>
    </location>
</feature>
<feature type="domain" description="NADAR" evidence="2">
    <location>
        <begin position="210"/>
        <end position="318"/>
    </location>
</feature>
<dbReference type="AlphaFoldDB" id="A0AAN8JUE8"/>
<evidence type="ECO:0000256" key="1">
    <source>
        <dbReference type="SAM" id="MobiDB-lite"/>
    </source>
</evidence>
<feature type="region of interest" description="Disordered" evidence="1">
    <location>
        <begin position="362"/>
        <end position="382"/>
    </location>
</feature>
<dbReference type="SUPFAM" id="SSF143990">
    <property type="entry name" value="YbiA-like"/>
    <property type="match status" value="4"/>
</dbReference>
<feature type="domain" description="NADAR" evidence="2">
    <location>
        <begin position="8"/>
        <end position="156"/>
    </location>
</feature>
<dbReference type="InterPro" id="IPR012816">
    <property type="entry name" value="NADAR"/>
</dbReference>
<keyword evidence="4" id="KW-1185">Reference proteome</keyword>
<feature type="domain" description="NADAR" evidence="2">
    <location>
        <begin position="394"/>
        <end position="502"/>
    </location>
</feature>
<feature type="domain" description="NADAR" evidence="2">
    <location>
        <begin position="815"/>
        <end position="921"/>
    </location>
</feature>
<dbReference type="NCBIfam" id="TIGR02464">
    <property type="entry name" value="ribofla_fusion"/>
    <property type="match status" value="1"/>
</dbReference>
<sequence>MANQYELFYGRDSPFSQHHKCRFEVDGVRFSCAEQYMMYSKAVVFEDECIKQKILDAADPVEMKRLGREVKNFEVKPWMEYAVDKVKTANHAKFSQNKYLKESLFKTYPKLLVECSPSDTRWGIGLSKQDPGALDKDCWRGRNLLGQIITNVRDELMMKESLIEEPTIPTLQSDQREFETAETTIIFERRRFKDKQREANFNKYVFYWGKESPFHSEYPCEFIVDDKTFYSVEHYLFYCKAALFKDRHQTKKALDIKSAHELYDIEDKVDNLDEDRWYEESQVCCRKGVEAKFSQNDSLKSILLKSYPKKILEVETRHRQEIIKQGPGLHVSDNMEWYWRDLILMDVRDKLRTEEKVFHQINDTRKSKHSPSAKKASNNRESRDRSEEFLFFDNDSPLSNRHCSKFVVDGHEFCFLDQYLFYCKADLCNDEESKKRAIGLSRPGDLVTDRVSNFDAKEWKKQRNNIYKKGVKAKISQNEELKQLLINSFPKTILNLRYRDRQDIIRHPHRCKDTFFKWKHWSEFILMEVRDEIMNDDQFSNRSNQSTRNNEANGHKTTAYPSKPSSSQDHTETHEEGGDGDGGFVESNRFQLPSDKPEASNTSDSQVSGSEIDSEITKRNDAETECSEDDMVSTGSKDRINDVPEENTDQLINQEPDKLDANASISISIPNKGDDRDNDSTISENGDRKRRVDRKSSGDFETPKDSKKRKRKTKTPNGNKQNGSYKCERTRGPTVDKGCKISPLQPPKDVLNNRNDTLETDVEKSPHKPSKNNTSTEAASVEPESKPLQEPLKYKDYRKLSQKGSDKYVLIPSDSPLSKGYKCEFQVDGVKFCCVTQFVEYKKAELFEDEFRREKIMKLIEENAILNCGREVNKFDPAKWFGEYAIKYMTQGYQAMLAQHPEIKRQLYDTYPKTIQEQSSRSPRSGEYSKTVNKQKYGLKTALTDIRNDLMRQEGLID</sequence>
<dbReference type="Proteomes" id="UP001347796">
    <property type="component" value="Unassembled WGS sequence"/>
</dbReference>
<dbReference type="Pfam" id="PF08719">
    <property type="entry name" value="NADAR"/>
    <property type="match status" value="4"/>
</dbReference>
<evidence type="ECO:0000313" key="4">
    <source>
        <dbReference type="Proteomes" id="UP001347796"/>
    </source>
</evidence>
<feature type="compositionally biased region" description="Polar residues" evidence="1">
    <location>
        <begin position="599"/>
        <end position="611"/>
    </location>
</feature>
<dbReference type="Gene3D" id="1.10.357.40">
    <property type="entry name" value="YbiA-like"/>
    <property type="match status" value="4"/>
</dbReference>
<accession>A0AAN8JUE8</accession>
<proteinExistence type="predicted"/>
<protein>
    <recommendedName>
        <fullName evidence="2">NADAR domain-containing protein</fullName>
    </recommendedName>
</protein>
<dbReference type="InterPro" id="IPR037238">
    <property type="entry name" value="YbiA-like_sf"/>
</dbReference>
<gene>
    <name evidence="3" type="ORF">SNE40_012395</name>
</gene>
<evidence type="ECO:0000313" key="3">
    <source>
        <dbReference type="EMBL" id="KAK6180203.1"/>
    </source>
</evidence>
<evidence type="ECO:0000259" key="2">
    <source>
        <dbReference type="Pfam" id="PF08719"/>
    </source>
</evidence>
<name>A0AAN8JUE8_PATCE</name>
<feature type="compositionally biased region" description="Polar residues" evidence="1">
    <location>
        <begin position="538"/>
        <end position="568"/>
    </location>
</feature>